<feature type="domain" description="Activator of Hsp90 ATPase homologue 1/2-like C-terminal" evidence="2">
    <location>
        <begin position="18"/>
        <end position="148"/>
    </location>
</feature>
<dbReference type="CDD" id="cd08900">
    <property type="entry name" value="SRPBCC_CalC_Aha1-like_7"/>
    <property type="match status" value="1"/>
</dbReference>
<dbReference type="InterPro" id="IPR013538">
    <property type="entry name" value="ASHA1/2-like_C"/>
</dbReference>
<evidence type="ECO:0000259" key="2">
    <source>
        <dbReference type="Pfam" id="PF08327"/>
    </source>
</evidence>
<dbReference type="SUPFAM" id="SSF55961">
    <property type="entry name" value="Bet v1-like"/>
    <property type="match status" value="1"/>
</dbReference>
<comment type="similarity">
    <text evidence="1">Belongs to the AHA1 family.</text>
</comment>
<evidence type="ECO:0000256" key="1">
    <source>
        <dbReference type="ARBA" id="ARBA00006817"/>
    </source>
</evidence>
<dbReference type="RefSeq" id="WP_136356980.1">
    <property type="nucleotide sequence ID" value="NZ_SSNY01000005.1"/>
</dbReference>
<reference evidence="3 4" key="1">
    <citation type="submission" date="2019-04" db="EMBL/GenBank/DDBJ databases">
        <title>Mesorhizobium composti sp. nov., isolated from compost.</title>
        <authorList>
            <person name="Lin S.-Y."/>
            <person name="Hameed A."/>
            <person name="Hsieh Y.-T."/>
            <person name="Young C.-C."/>
        </authorList>
    </citation>
    <scope>NUCLEOTIDE SEQUENCE [LARGE SCALE GENOMIC DNA]</scope>
    <source>
        <strain evidence="3 4">CC-YTH430</strain>
    </source>
</reference>
<name>A0ABY2Q753_9HYPH</name>
<sequence>MSTVEHTTFTIERELPGSPRHAFRFWSEKALKRRWTDCHPDWTVLDDRFDFTAGGEEAVRWRTAEGIEQTFTACYLDIVSGHRIIYAFEMSSAGARVSASLATVEFRPGGSGTRMLYTEQMAFLAGAEAMQMRIAGTGTGFDRLIDAIAMDISGVH</sequence>
<evidence type="ECO:0000313" key="3">
    <source>
        <dbReference type="EMBL" id="THF57482.1"/>
    </source>
</evidence>
<evidence type="ECO:0000313" key="4">
    <source>
        <dbReference type="Proteomes" id="UP000306441"/>
    </source>
</evidence>
<dbReference type="Proteomes" id="UP000306441">
    <property type="component" value="Unassembled WGS sequence"/>
</dbReference>
<dbReference type="Gene3D" id="3.30.530.20">
    <property type="match status" value="1"/>
</dbReference>
<comment type="caution">
    <text evidence="3">The sequence shown here is derived from an EMBL/GenBank/DDBJ whole genome shotgun (WGS) entry which is preliminary data.</text>
</comment>
<accession>A0ABY2Q753</accession>
<dbReference type="EMBL" id="SSNY01000005">
    <property type="protein sequence ID" value="THF57482.1"/>
    <property type="molecule type" value="Genomic_DNA"/>
</dbReference>
<dbReference type="InterPro" id="IPR023393">
    <property type="entry name" value="START-like_dom_sf"/>
</dbReference>
<keyword evidence="4" id="KW-1185">Reference proteome</keyword>
<gene>
    <name evidence="3" type="ORF">E6C48_10765</name>
</gene>
<protein>
    <submittedName>
        <fullName evidence="3">ATPase</fullName>
    </submittedName>
</protein>
<dbReference type="Pfam" id="PF08327">
    <property type="entry name" value="AHSA1"/>
    <property type="match status" value="1"/>
</dbReference>
<organism evidence="3 4">
    <name type="scientific">Ollibium composti</name>
    <dbReference type="NCBI Taxonomy" id="2675109"/>
    <lineage>
        <taxon>Bacteria</taxon>
        <taxon>Pseudomonadati</taxon>
        <taxon>Pseudomonadota</taxon>
        <taxon>Alphaproteobacteria</taxon>
        <taxon>Hyphomicrobiales</taxon>
        <taxon>Phyllobacteriaceae</taxon>
        <taxon>Ollibium</taxon>
    </lineage>
</organism>
<proteinExistence type="inferred from homology"/>